<keyword evidence="4" id="KW-1185">Reference proteome</keyword>
<evidence type="ECO:0000259" key="2">
    <source>
        <dbReference type="Pfam" id="PF04426"/>
    </source>
</evidence>
<dbReference type="Pfam" id="PF04426">
    <property type="entry name" value="Bul1_C"/>
    <property type="match status" value="1"/>
</dbReference>
<feature type="compositionally biased region" description="Low complexity" evidence="1">
    <location>
        <begin position="61"/>
        <end position="79"/>
    </location>
</feature>
<dbReference type="PANTHER" id="PTHR31904">
    <property type="entry name" value="BYPASS OF STOP CODON PROTEIN 5-RELATED"/>
    <property type="match status" value="1"/>
</dbReference>
<evidence type="ECO:0000313" key="3">
    <source>
        <dbReference type="EMBL" id="GMG55835.1"/>
    </source>
</evidence>
<evidence type="ECO:0000313" key="4">
    <source>
        <dbReference type="Proteomes" id="UP001165063"/>
    </source>
</evidence>
<organism evidence="3 4">
    <name type="scientific">Ambrosiozyma monospora</name>
    <name type="common">Yeast</name>
    <name type="synonym">Endomycopsis monosporus</name>
    <dbReference type="NCBI Taxonomy" id="43982"/>
    <lineage>
        <taxon>Eukaryota</taxon>
        <taxon>Fungi</taxon>
        <taxon>Dikarya</taxon>
        <taxon>Ascomycota</taxon>
        <taxon>Saccharomycotina</taxon>
        <taxon>Pichiomycetes</taxon>
        <taxon>Pichiales</taxon>
        <taxon>Pichiaceae</taxon>
        <taxon>Ambrosiozyma</taxon>
    </lineage>
</organism>
<dbReference type="InterPro" id="IPR022794">
    <property type="entry name" value="Bul1_C"/>
</dbReference>
<dbReference type="InterPro" id="IPR039634">
    <property type="entry name" value="Bul1-like"/>
</dbReference>
<dbReference type="OrthoDB" id="4094610at2759"/>
<feature type="compositionally biased region" description="Polar residues" evidence="1">
    <location>
        <begin position="108"/>
        <end position="118"/>
    </location>
</feature>
<dbReference type="AlphaFoldDB" id="A0A9W6Z637"/>
<accession>A0A9W6Z637</accession>
<feature type="region of interest" description="Disordered" evidence="1">
    <location>
        <begin position="1"/>
        <end position="141"/>
    </location>
</feature>
<feature type="compositionally biased region" description="Low complexity" evidence="1">
    <location>
        <begin position="24"/>
        <end position="45"/>
    </location>
</feature>
<comment type="caution">
    <text evidence="3">The sequence shown here is derived from an EMBL/GenBank/DDBJ whole genome shotgun (WGS) entry which is preliminary data.</text>
</comment>
<protein>
    <submittedName>
        <fullName evidence="3">Unnamed protein product</fullName>
    </submittedName>
</protein>
<feature type="domain" description="Bul1 C-terminal" evidence="2">
    <location>
        <begin position="279"/>
        <end position="346"/>
    </location>
</feature>
<evidence type="ECO:0000256" key="1">
    <source>
        <dbReference type="SAM" id="MobiDB-lite"/>
    </source>
</evidence>
<feature type="compositionally biased region" description="Polar residues" evidence="1">
    <location>
        <begin position="80"/>
        <end position="91"/>
    </location>
</feature>
<gene>
    <name evidence="3" type="ORF">Amon01_000790400</name>
</gene>
<feature type="compositionally biased region" description="Low complexity" evidence="1">
    <location>
        <begin position="119"/>
        <end position="139"/>
    </location>
</feature>
<proteinExistence type="predicted"/>
<dbReference type="EMBL" id="BSXU01006256">
    <property type="protein sequence ID" value="GMG55835.1"/>
    <property type="molecule type" value="Genomic_DNA"/>
</dbReference>
<feature type="compositionally biased region" description="Basic and acidic residues" evidence="1">
    <location>
        <begin position="48"/>
        <end position="57"/>
    </location>
</feature>
<dbReference type="Proteomes" id="UP001165063">
    <property type="component" value="Unassembled WGS sequence"/>
</dbReference>
<sequence>MSVSDTATKSAGVNHLDVIEQNNSSSSKSRKSAPSSKSLKSSSKSTSKKPESKKSESIFESINTIFSSTNTSISRSSKSVKQINNSATPKNLTIPHKASSGLGIGSRLLTTVRSNRGRTNTIPSSTSTSSSSSNSSITSLKGRSASHEFKIELTFNPSHHHRSGSSSAQPPKSIKIKPKLQVLTIQSDKPIPITIDGEFLMESSALQSAESKIDSLRQRLVNKYLANWSKLSSECEGQIRVPKNVYHDVLALVRMQLKLPCGSSGGIDMFETVECKDLAWSKNPESGVYHAQLTFKLFLDEQKLKRTTGDINTAAGLVHLVPSFQTCLLGRFYAVRFEFEYGSDEGKFGVKDGKKVFANLPISVV</sequence>
<reference evidence="3" key="1">
    <citation type="submission" date="2023-04" db="EMBL/GenBank/DDBJ databases">
        <title>Ambrosiozyma monospora NBRC 1965.</title>
        <authorList>
            <person name="Ichikawa N."/>
            <person name="Sato H."/>
            <person name="Tonouchi N."/>
        </authorList>
    </citation>
    <scope>NUCLEOTIDE SEQUENCE</scope>
    <source>
        <strain evidence="3">NBRC 1965</strain>
    </source>
</reference>
<name>A0A9W6Z637_AMBMO</name>
<dbReference type="PANTHER" id="PTHR31904:SF1">
    <property type="entry name" value="BYPASS OF STOP CODON PROTEIN 5-RELATED"/>
    <property type="match status" value="1"/>
</dbReference>
<feature type="compositionally biased region" description="Polar residues" evidence="1">
    <location>
        <begin position="1"/>
        <end position="11"/>
    </location>
</feature>